<gene>
    <name evidence="1" type="ORF">AVEN_105084_1</name>
</gene>
<protein>
    <submittedName>
        <fullName evidence="1">Uncharacterized protein</fullName>
    </submittedName>
</protein>
<dbReference type="Proteomes" id="UP000499080">
    <property type="component" value="Unassembled WGS sequence"/>
</dbReference>
<dbReference type="EMBL" id="BGPR01001506">
    <property type="protein sequence ID" value="GBM55552.1"/>
    <property type="molecule type" value="Genomic_DNA"/>
</dbReference>
<proteinExistence type="predicted"/>
<evidence type="ECO:0000313" key="2">
    <source>
        <dbReference type="Proteomes" id="UP000499080"/>
    </source>
</evidence>
<keyword evidence="2" id="KW-1185">Reference proteome</keyword>
<sequence>MVCDEFDVKSLLQVRRVVTSSFAITCLKLAVLPCQTCCKLADFQSKIAATVLQTKTKIAIWVSAVEEDLPINAQSLLDDDAVWFKILKIKAP</sequence>
<comment type="caution">
    <text evidence="1">The sequence shown here is derived from an EMBL/GenBank/DDBJ whole genome shotgun (WGS) entry which is preliminary data.</text>
</comment>
<organism evidence="1 2">
    <name type="scientific">Araneus ventricosus</name>
    <name type="common">Orbweaver spider</name>
    <name type="synonym">Epeira ventricosa</name>
    <dbReference type="NCBI Taxonomy" id="182803"/>
    <lineage>
        <taxon>Eukaryota</taxon>
        <taxon>Metazoa</taxon>
        <taxon>Ecdysozoa</taxon>
        <taxon>Arthropoda</taxon>
        <taxon>Chelicerata</taxon>
        <taxon>Arachnida</taxon>
        <taxon>Araneae</taxon>
        <taxon>Araneomorphae</taxon>
        <taxon>Entelegynae</taxon>
        <taxon>Araneoidea</taxon>
        <taxon>Araneidae</taxon>
        <taxon>Araneus</taxon>
    </lineage>
</organism>
<reference evidence="1 2" key="1">
    <citation type="journal article" date="2019" name="Sci. Rep.">
        <title>Orb-weaving spider Araneus ventricosus genome elucidates the spidroin gene catalogue.</title>
        <authorList>
            <person name="Kono N."/>
            <person name="Nakamura H."/>
            <person name="Ohtoshi R."/>
            <person name="Moran D.A.P."/>
            <person name="Shinohara A."/>
            <person name="Yoshida Y."/>
            <person name="Fujiwara M."/>
            <person name="Mori M."/>
            <person name="Tomita M."/>
            <person name="Arakawa K."/>
        </authorList>
    </citation>
    <scope>NUCLEOTIDE SEQUENCE [LARGE SCALE GENOMIC DNA]</scope>
</reference>
<accession>A0A4Y2GNS4</accession>
<name>A0A4Y2GNS4_ARAVE</name>
<evidence type="ECO:0000313" key="1">
    <source>
        <dbReference type="EMBL" id="GBM55552.1"/>
    </source>
</evidence>
<dbReference type="AlphaFoldDB" id="A0A4Y2GNS4"/>